<evidence type="ECO:0000256" key="1">
    <source>
        <dbReference type="ARBA" id="ARBA00004123"/>
    </source>
</evidence>
<keyword evidence="13" id="KW-0805">Transcription regulation</keyword>
<dbReference type="Gene3D" id="2.170.270.10">
    <property type="entry name" value="SET domain"/>
    <property type="match status" value="1"/>
</dbReference>
<feature type="compositionally biased region" description="Acidic residues" evidence="19">
    <location>
        <begin position="14"/>
        <end position="25"/>
    </location>
</feature>
<dbReference type="InterPro" id="IPR043319">
    <property type="entry name" value="PHD_ASH1L"/>
</dbReference>
<evidence type="ECO:0000256" key="18">
    <source>
        <dbReference type="PROSITE-ProRule" id="PRU00035"/>
    </source>
</evidence>
<dbReference type="Gene3D" id="1.20.920.10">
    <property type="entry name" value="Bromodomain-like"/>
    <property type="match status" value="1"/>
</dbReference>
<evidence type="ECO:0000313" key="25">
    <source>
        <dbReference type="EMBL" id="KAJ6636857.1"/>
    </source>
</evidence>
<evidence type="ECO:0000256" key="9">
    <source>
        <dbReference type="ARBA" id="ARBA00022737"/>
    </source>
</evidence>
<keyword evidence="8" id="KW-0479">Metal-binding</keyword>
<proteinExistence type="predicted"/>
<evidence type="ECO:0000256" key="17">
    <source>
        <dbReference type="ARBA" id="ARBA00023242"/>
    </source>
</evidence>
<dbReference type="Pfam" id="PF00439">
    <property type="entry name" value="Bromodomain"/>
    <property type="match status" value="1"/>
</dbReference>
<feature type="region of interest" description="Disordered" evidence="19">
    <location>
        <begin position="258"/>
        <end position="365"/>
    </location>
</feature>
<feature type="compositionally biased region" description="Polar residues" evidence="19">
    <location>
        <begin position="811"/>
        <end position="832"/>
    </location>
</feature>
<keyword evidence="3" id="KW-0158">Chromosome</keyword>
<dbReference type="PANTHER" id="PTHR46147:SF3">
    <property type="entry name" value="HISTONE-LYSINE N-METHYLTRANSFERASE ASH1"/>
    <property type="match status" value="1"/>
</dbReference>
<dbReference type="CDD" id="cd15548">
    <property type="entry name" value="PHD_ASH1L"/>
    <property type="match status" value="1"/>
</dbReference>
<feature type="compositionally biased region" description="Polar residues" evidence="19">
    <location>
        <begin position="791"/>
        <end position="803"/>
    </location>
</feature>
<comment type="subcellular location">
    <subcellularLocation>
        <location evidence="2">Chromosome</location>
    </subcellularLocation>
    <subcellularLocation>
        <location evidence="1">Nucleus</location>
    </subcellularLocation>
</comment>
<dbReference type="EMBL" id="WJQU01000004">
    <property type="protein sequence ID" value="KAJ6636857.1"/>
    <property type="molecule type" value="Genomic_DNA"/>
</dbReference>
<dbReference type="GO" id="GO:0003682">
    <property type="term" value="F:chromatin binding"/>
    <property type="evidence" value="ECO:0007669"/>
    <property type="project" value="InterPro"/>
</dbReference>
<feature type="region of interest" description="Disordered" evidence="19">
    <location>
        <begin position="1343"/>
        <end position="1602"/>
    </location>
</feature>
<dbReference type="FunFam" id="2.170.270.10:FF:000011">
    <property type="entry name" value="Histone-lysine N-methyltransferase"/>
    <property type="match status" value="1"/>
</dbReference>
<dbReference type="PROSITE" id="PS50868">
    <property type="entry name" value="POST_SET"/>
    <property type="match status" value="1"/>
</dbReference>
<dbReference type="SUPFAM" id="SSF47370">
    <property type="entry name" value="Bromodomain"/>
    <property type="match status" value="1"/>
</dbReference>
<feature type="region of interest" description="Disordered" evidence="19">
    <location>
        <begin position="686"/>
        <end position="877"/>
    </location>
</feature>
<dbReference type="InterPro" id="IPR006560">
    <property type="entry name" value="AWS_dom"/>
</dbReference>
<dbReference type="PROSITE" id="PS50280">
    <property type="entry name" value="SET"/>
    <property type="match status" value="1"/>
</dbReference>
<feature type="domain" description="Bromo" evidence="20">
    <location>
        <begin position="2096"/>
        <end position="2149"/>
    </location>
</feature>
<keyword evidence="4" id="KW-0597">Phosphoprotein</keyword>
<evidence type="ECO:0000259" key="24">
    <source>
        <dbReference type="PROSITE" id="PS51215"/>
    </source>
</evidence>
<keyword evidence="10" id="KW-0863">Zinc-finger</keyword>
<keyword evidence="26" id="KW-1185">Reference proteome</keyword>
<evidence type="ECO:0000256" key="10">
    <source>
        <dbReference type="ARBA" id="ARBA00022771"/>
    </source>
</evidence>
<feature type="compositionally biased region" description="Basic residues" evidence="19">
    <location>
        <begin position="695"/>
        <end position="704"/>
    </location>
</feature>
<evidence type="ECO:0000256" key="7">
    <source>
        <dbReference type="ARBA" id="ARBA00022691"/>
    </source>
</evidence>
<keyword evidence="9" id="KW-0677">Repeat</keyword>
<dbReference type="GO" id="GO:0005694">
    <property type="term" value="C:chromosome"/>
    <property type="evidence" value="ECO:0007669"/>
    <property type="project" value="UniProtKB-SubCell"/>
</dbReference>
<feature type="region of interest" description="Disordered" evidence="19">
    <location>
        <begin position="1152"/>
        <end position="1171"/>
    </location>
</feature>
<dbReference type="InterPro" id="IPR011011">
    <property type="entry name" value="Znf_FYVE_PHD"/>
</dbReference>
<dbReference type="GO" id="GO:0005654">
    <property type="term" value="C:nucleoplasm"/>
    <property type="evidence" value="ECO:0007669"/>
    <property type="project" value="TreeGrafter"/>
</dbReference>
<dbReference type="Pfam" id="PF17907">
    <property type="entry name" value="AWS"/>
    <property type="match status" value="1"/>
</dbReference>
<dbReference type="InterPro" id="IPR043151">
    <property type="entry name" value="BAH_sf"/>
</dbReference>
<dbReference type="Pfam" id="PF20826">
    <property type="entry name" value="PHD_5"/>
    <property type="match status" value="1"/>
</dbReference>
<dbReference type="CDD" id="cd19174">
    <property type="entry name" value="SET_ASH1L"/>
    <property type="match status" value="1"/>
</dbReference>
<evidence type="ECO:0000259" key="21">
    <source>
        <dbReference type="PROSITE" id="PS50280"/>
    </source>
</evidence>
<reference evidence="25" key="1">
    <citation type="submission" date="2022-07" db="EMBL/GenBank/DDBJ databases">
        <authorList>
            <person name="Trinca V."/>
            <person name="Uliana J.V.C."/>
            <person name="Torres T.T."/>
            <person name="Ward R.J."/>
            <person name="Monesi N."/>
        </authorList>
    </citation>
    <scope>NUCLEOTIDE SEQUENCE</scope>
    <source>
        <strain evidence="25">HSMRA1968</strain>
        <tissue evidence="25">Whole embryos</tissue>
    </source>
</reference>
<keyword evidence="6" id="KW-0808">Transferase</keyword>
<evidence type="ECO:0000259" key="20">
    <source>
        <dbReference type="PROSITE" id="PS50014"/>
    </source>
</evidence>
<feature type="compositionally biased region" description="Polar residues" evidence="19">
    <location>
        <begin position="966"/>
        <end position="994"/>
    </location>
</feature>
<evidence type="ECO:0000256" key="13">
    <source>
        <dbReference type="ARBA" id="ARBA00023015"/>
    </source>
</evidence>
<feature type="compositionally biased region" description="Polar residues" evidence="19">
    <location>
        <begin position="1484"/>
        <end position="1494"/>
    </location>
</feature>
<feature type="compositionally biased region" description="Low complexity" evidence="19">
    <location>
        <begin position="629"/>
        <end position="639"/>
    </location>
</feature>
<feature type="compositionally biased region" description="Polar residues" evidence="19">
    <location>
        <begin position="175"/>
        <end position="192"/>
    </location>
</feature>
<dbReference type="GO" id="GO:0032259">
    <property type="term" value="P:methylation"/>
    <property type="evidence" value="ECO:0007669"/>
    <property type="project" value="UniProtKB-KW"/>
</dbReference>
<keyword evidence="7" id="KW-0949">S-adenosyl-L-methionine</keyword>
<organism evidence="25 26">
    <name type="scientific">Pseudolycoriella hygida</name>
    <dbReference type="NCBI Taxonomy" id="35572"/>
    <lineage>
        <taxon>Eukaryota</taxon>
        <taxon>Metazoa</taxon>
        <taxon>Ecdysozoa</taxon>
        <taxon>Arthropoda</taxon>
        <taxon>Hexapoda</taxon>
        <taxon>Insecta</taxon>
        <taxon>Pterygota</taxon>
        <taxon>Neoptera</taxon>
        <taxon>Endopterygota</taxon>
        <taxon>Diptera</taxon>
        <taxon>Nematocera</taxon>
        <taxon>Sciaroidea</taxon>
        <taxon>Sciaridae</taxon>
        <taxon>Pseudolycoriella</taxon>
    </lineage>
</organism>
<dbReference type="SMART" id="SM00439">
    <property type="entry name" value="BAH"/>
    <property type="match status" value="1"/>
</dbReference>
<dbReference type="SUPFAM" id="SSF82199">
    <property type="entry name" value="SET domain"/>
    <property type="match status" value="1"/>
</dbReference>
<dbReference type="OrthoDB" id="79252at2759"/>
<feature type="compositionally biased region" description="Low complexity" evidence="19">
    <location>
        <begin position="26"/>
        <end position="36"/>
    </location>
</feature>
<dbReference type="PROSITE" id="PS01359">
    <property type="entry name" value="ZF_PHD_1"/>
    <property type="match status" value="1"/>
</dbReference>
<dbReference type="Pfam" id="PF00856">
    <property type="entry name" value="SET"/>
    <property type="match status" value="1"/>
</dbReference>
<dbReference type="PANTHER" id="PTHR46147">
    <property type="entry name" value="HISTONE-LYSINE N-METHYLTRANSFERASE ASH1"/>
    <property type="match status" value="1"/>
</dbReference>
<feature type="compositionally biased region" description="Low complexity" evidence="19">
    <location>
        <begin position="1971"/>
        <end position="1981"/>
    </location>
</feature>
<accession>A0A9Q0MRV7</accession>
<dbReference type="GO" id="GO:0006355">
    <property type="term" value="P:regulation of DNA-templated transcription"/>
    <property type="evidence" value="ECO:0007669"/>
    <property type="project" value="TreeGrafter"/>
</dbReference>
<feature type="compositionally biased region" description="Basic and acidic residues" evidence="19">
    <location>
        <begin position="1447"/>
        <end position="1469"/>
    </location>
</feature>
<feature type="region of interest" description="Disordered" evidence="19">
    <location>
        <begin position="1"/>
        <end position="202"/>
    </location>
</feature>
<feature type="domain" description="Post-SET" evidence="22">
    <location>
        <begin position="1941"/>
        <end position="1957"/>
    </location>
</feature>
<dbReference type="InterPro" id="IPR001025">
    <property type="entry name" value="BAH_dom"/>
</dbReference>
<feature type="compositionally biased region" description="Basic and acidic residues" evidence="19">
    <location>
        <begin position="1638"/>
        <end position="1651"/>
    </location>
</feature>
<feature type="compositionally biased region" description="Low complexity" evidence="19">
    <location>
        <begin position="844"/>
        <end position="855"/>
    </location>
</feature>
<keyword evidence="15" id="KW-0010">Activator</keyword>
<dbReference type="GO" id="GO:0042800">
    <property type="term" value="F:histone H3K4 methyltransferase activity"/>
    <property type="evidence" value="ECO:0007669"/>
    <property type="project" value="TreeGrafter"/>
</dbReference>
<dbReference type="InterPro" id="IPR001965">
    <property type="entry name" value="Znf_PHD"/>
</dbReference>
<evidence type="ECO:0000259" key="22">
    <source>
        <dbReference type="PROSITE" id="PS50868"/>
    </source>
</evidence>
<dbReference type="Proteomes" id="UP001151699">
    <property type="component" value="Chromosome C"/>
</dbReference>
<feature type="compositionally biased region" description="Low complexity" evidence="19">
    <location>
        <begin position="767"/>
        <end position="776"/>
    </location>
</feature>
<dbReference type="PROSITE" id="PS51215">
    <property type="entry name" value="AWS"/>
    <property type="match status" value="1"/>
</dbReference>
<evidence type="ECO:0000256" key="6">
    <source>
        <dbReference type="ARBA" id="ARBA00022679"/>
    </source>
</evidence>
<dbReference type="InterPro" id="IPR036427">
    <property type="entry name" value="Bromodomain-like_sf"/>
</dbReference>
<evidence type="ECO:0000256" key="12">
    <source>
        <dbReference type="ARBA" id="ARBA00022853"/>
    </source>
</evidence>
<evidence type="ECO:0000256" key="11">
    <source>
        <dbReference type="ARBA" id="ARBA00022833"/>
    </source>
</evidence>
<evidence type="ECO:0000313" key="26">
    <source>
        <dbReference type="Proteomes" id="UP001151699"/>
    </source>
</evidence>
<dbReference type="FunFam" id="3.30.40.10:FF:000113">
    <property type="entry name" value="Histone-lysine N-methyltransferase"/>
    <property type="match status" value="1"/>
</dbReference>
<dbReference type="GO" id="GO:0008270">
    <property type="term" value="F:zinc ion binding"/>
    <property type="evidence" value="ECO:0007669"/>
    <property type="project" value="UniProtKB-KW"/>
</dbReference>
<feature type="compositionally biased region" description="Polar residues" evidence="19">
    <location>
        <begin position="1578"/>
        <end position="1588"/>
    </location>
</feature>
<keyword evidence="17" id="KW-0539">Nucleus</keyword>
<dbReference type="InterPro" id="IPR019786">
    <property type="entry name" value="Zinc_finger_PHD-type_CS"/>
</dbReference>
<keyword evidence="5" id="KW-0489">Methyltransferase</keyword>
<dbReference type="Gene3D" id="2.30.30.490">
    <property type="match status" value="1"/>
</dbReference>
<feature type="domain" description="SET" evidence="21">
    <location>
        <begin position="1817"/>
        <end position="1933"/>
    </location>
</feature>
<dbReference type="PROSITE" id="PS50014">
    <property type="entry name" value="BROMODOMAIN_2"/>
    <property type="match status" value="1"/>
</dbReference>
<dbReference type="InterPro" id="IPR001214">
    <property type="entry name" value="SET_dom"/>
</dbReference>
<feature type="region of interest" description="Disordered" evidence="19">
    <location>
        <begin position="629"/>
        <end position="667"/>
    </location>
</feature>
<evidence type="ECO:0000259" key="23">
    <source>
        <dbReference type="PROSITE" id="PS51038"/>
    </source>
</evidence>
<dbReference type="SMART" id="SM00297">
    <property type="entry name" value="BROMO"/>
    <property type="match status" value="1"/>
</dbReference>
<dbReference type="Gene3D" id="3.30.40.10">
    <property type="entry name" value="Zinc/RING finger domain, C3HC4 (zinc finger)"/>
    <property type="match status" value="1"/>
</dbReference>
<evidence type="ECO:0000256" key="3">
    <source>
        <dbReference type="ARBA" id="ARBA00022454"/>
    </source>
</evidence>
<evidence type="ECO:0000256" key="15">
    <source>
        <dbReference type="ARBA" id="ARBA00023159"/>
    </source>
</evidence>
<dbReference type="InterPro" id="IPR001487">
    <property type="entry name" value="Bromodomain"/>
</dbReference>
<sequence length="2543" mass="283790">MNNKNETPNKTDSDSSDSSDSEEASESTSASSSSSSNEYLSKKKKKPPQPQQFSVLRSDTEGLRMKISAVPTSSAHSNNNNETNKQNNSSNKNHKYHKKQSINNKKNSHEDDSSSSYCSECSDSGSDSSSTANNQLTKRSNKSVDFKRSTTSSDSSDSDAESDESRFSKLKLPSARSTIASNSTLSNKTNQTADAADGASSSDMELPALVNAAIQRVESFSDGENSKTGLTGPIPQYTSTLLRDFMEKTQMIGSSFTTISLGSDKNDNHQLDGTGTSTLWQQSSKDIKNESSLLTESVPQKRKRGRPKKQTPLVVSVGLSTSESPDSGITSTPHSPALPVGDNGSKVSHNSRNKTSVKKLETSSTSMPKLNISNLEKSIYATERVLYPPRKKKHDVNISASAKSSLSEDLLDPVWRKLDINKKFRRPSVSGYKSDGGCSTVCSKVLLARCNNVSGDYGSVSQRSLSGYKSDYSCKSKRSGYKSDYSVKAKSCGYRTDSGIKNRKRVRKKRRLKSLCSKSPVNDLDILQLAGLSLGQSEESSRDSSNRSTNNLLSKSSLRKKSKNSVLDRNTKANSSKEILSSLCERVTKRLSGLDETPLLNSIKLSNSSVKSLASKAGTITCRRMSTISHCSSRSGGSRMHSRRKHRKRLKSRSRSENADTNSSKLNLQIEMLTSSFTTLCSINEKTNKSDNSKSKRIGKKRKQSVNSDSTAMPTTSTTSKRRHKKVQETQSPDDHKLPLKKRLYLLTPGEKLDGKQNIGDNESAAHKSSASTHAKITSKAITPKKRHLLENQQSVTASSPKNVNAPRLVDSNSNESTAMLPVNITQKTNQQSRKRSKPESVATKSTTSGDSSSKIPCSSSRASVIRPSTSTSMPPPGVFESTIDLEVQIPTIPNIITKVEIDSPRAVGEAIAKIVKDEPNSKTDRFVESLLNKTGGHLLLRKKRKKANRTGFPTVRKKKKKLDDWSTTESKPTPIETHTTESTPVETNESSVTDDCDRVPKSGETAATFIERNSRPRLSVVSLERLQGKISSEENINITDEAKAVNECVDDSKNALIGRVKQHLKKNIREPRDLSSDNEPLINLVAAKAVTTNSSKQTVQAKKSQQTRSIKTPSLEKGRIVSLNKLGEDQIKEIERTSKLAVVKLEVLKNHKPPETRSRPSKNLPESEPKVFIEKSRVTEKTKGTKILKARETILAVEEPIVHATKFEATKMARRLTKDLSKSFVEPVKRTRRNTSTQKSSLAPEKLKIIEKPKAVEKLKLAEKPAEKSKIVNKPSIADIKKGVTKQAASTVAKSGDNLKTVSKGAIENTLKELETEADIACNSDSKSQATELSYVSKCNMRNTEPDKQTSLECANKNPVPQKRLSKSKDKMYASPQKSSRVANKKTTAKTPDGLSQAGTFSEQHVENPANCDLEELLVDTKILKTSGSTESKDKSQSSKPSRNLAHIEARQLNDSKSDYQSEFEKTLAEVIPPKNISKENVDQPTSQENVKSLKNVACSRVPKVTKGRKRKSDIPPCNEKESSTESIFNAATAKKQKIVQSNVGVEEHPNDASVSQKRRNKKRNVSISDKPLIELQPQTVDASTHNKATDLKSDPIEPQASKKLRKTIKLQQQDLLDEEVSAADGNNVRPFDPSIDFEHDPLPPEEGPKCQETLSDSDSSRKVAKPKKKYLTAGLFSDFFKRSPKSSDKSSSRLKEVIPDNYRVTLPAPSYCEKYFRRTIQDFELPYDLWYAHQNEKLPGRNSVPSWNFKKLRTNIYGDIRANPSTDQQPCSCKPETTCGDDCLNRLMYTECSPKTCPCAEKCQNTKIQRHIVAPGVERFMTQNKGWGIRTKQSLKKGTYILEYVGEVVTEREFKERMATLYTRDTHHYCLNLDGGLVIDGHRSGSDARFVNHSCSPNCEIQKWSVNGLFRMALFAMRDIEPGEELTYDYNFSLFNPAEGQPCRCDTPQCRGVIGGKSQRIKPIETQVGNGSKISSSKGKTGRPRKNTADKNQSFMHYKDRLHVAFVHPTSKELLNIKNGKCFLMRNMRKYRQKKIAPSSTVPATLTAQISALRVPRNIRTRGLTIAEHDPTIEKTARIAGVLQKSGQYLLTKLNPPTKKKCPEYYEKIAKPIDLSTIESNVEKGQYKLPGSFDDDVLRFFSNAVKFYGLSSPEGVAAQELLSYYTMKKENVYQRLLTIIGDSQLVKSFVPGKPNQLLLNVDPNEDIIQCICGLFRDEGVMIQCSKCMVWQHTECTGADVNADSYLCERCDKRVVDLEIPLNEYTVEGYRYYLTLMRGDLQVHQTDTVYVLRDIPITPDPDSKSSSPIKKHTYKTIGKIEYTECDIFRVERLWKDNDGNRFVYGHHYLRPHETYHEPTRKFYQNEVVRVPLYEVVPIDLVMGRCWVLDPTTFCKGRPVECEESHVYICELRMDKAARLFSKISKQQYPICTKSYAFNKFEQKLKITRNYLPHHITNATLPKPKKKKSEESSVRKNSTPIVQLMPIPSKTLNEKRTRLESYLSKLMTKMQSMNEDVQPINLSYLLTGRGARRRANVTSNVPM</sequence>
<keyword evidence="12" id="KW-0156">Chromatin regulator</keyword>
<dbReference type="SMART" id="SM00317">
    <property type="entry name" value="SET"/>
    <property type="match status" value="1"/>
</dbReference>
<evidence type="ECO:0000256" key="2">
    <source>
        <dbReference type="ARBA" id="ARBA00004286"/>
    </source>
</evidence>
<protein>
    <submittedName>
        <fullName evidence="25">Histone-lysine N-methyltransferase ash1</fullName>
    </submittedName>
</protein>
<name>A0A9Q0MRV7_9DIPT</name>
<dbReference type="InterPro" id="IPR013083">
    <property type="entry name" value="Znf_RING/FYVE/PHD"/>
</dbReference>
<feature type="compositionally biased region" description="Polar residues" evidence="19">
    <location>
        <begin position="856"/>
        <end position="873"/>
    </location>
</feature>
<keyword evidence="11" id="KW-0862">Zinc</keyword>
<evidence type="ECO:0000256" key="14">
    <source>
        <dbReference type="ARBA" id="ARBA00023117"/>
    </source>
</evidence>
<feature type="compositionally biased region" description="Low complexity" evidence="19">
    <location>
        <begin position="193"/>
        <end position="202"/>
    </location>
</feature>
<dbReference type="InterPro" id="IPR003616">
    <property type="entry name" value="Post-SET_dom"/>
</dbReference>
<feature type="region of interest" description="Disordered" evidence="19">
    <location>
        <begin position="2457"/>
        <end position="2479"/>
    </location>
</feature>
<dbReference type="SUPFAM" id="SSF57903">
    <property type="entry name" value="FYVE/PHD zinc finger"/>
    <property type="match status" value="1"/>
</dbReference>
<feature type="compositionally biased region" description="Low complexity" evidence="19">
    <location>
        <begin position="114"/>
        <end position="130"/>
    </location>
</feature>
<evidence type="ECO:0000256" key="8">
    <source>
        <dbReference type="ARBA" id="ARBA00022723"/>
    </source>
</evidence>
<keyword evidence="14 18" id="KW-0103">Bromodomain</keyword>
<keyword evidence="16" id="KW-0804">Transcription</keyword>
<gene>
    <name evidence="25" type="primary">ash1_2</name>
    <name evidence="25" type="ORF">Bhyg_15452</name>
</gene>
<evidence type="ECO:0000256" key="19">
    <source>
        <dbReference type="SAM" id="MobiDB-lite"/>
    </source>
</evidence>
<feature type="compositionally biased region" description="Basic residues" evidence="19">
    <location>
        <begin position="300"/>
        <end position="309"/>
    </location>
</feature>
<comment type="caution">
    <text evidence="25">The sequence shown here is derived from an EMBL/GenBank/DDBJ whole genome shotgun (WGS) entry which is preliminary data.</text>
</comment>
<feature type="region of interest" description="Disordered" evidence="19">
    <location>
        <begin position="537"/>
        <end position="572"/>
    </location>
</feature>
<dbReference type="SMART" id="SM00570">
    <property type="entry name" value="AWS"/>
    <property type="match status" value="1"/>
</dbReference>
<feature type="compositionally biased region" description="Low complexity" evidence="19">
    <location>
        <begin position="546"/>
        <end position="556"/>
    </location>
</feature>
<dbReference type="CDD" id="cd04717">
    <property type="entry name" value="BAH_polybromo"/>
    <property type="match status" value="1"/>
</dbReference>
<dbReference type="InterPro" id="IPR046341">
    <property type="entry name" value="SET_dom_sf"/>
</dbReference>
<feature type="region of interest" description="Disordered" evidence="19">
    <location>
        <begin position="1620"/>
        <end position="1667"/>
    </location>
</feature>
<evidence type="ECO:0000256" key="16">
    <source>
        <dbReference type="ARBA" id="ARBA00023163"/>
    </source>
</evidence>
<feature type="compositionally biased region" description="Polar residues" evidence="19">
    <location>
        <begin position="318"/>
        <end position="334"/>
    </location>
</feature>
<feature type="compositionally biased region" description="Low complexity" evidence="19">
    <location>
        <begin position="76"/>
        <end position="91"/>
    </location>
</feature>
<feature type="domain" description="AWS" evidence="24">
    <location>
        <begin position="1768"/>
        <end position="1814"/>
    </location>
</feature>
<dbReference type="PROSITE" id="PS51038">
    <property type="entry name" value="BAH"/>
    <property type="match status" value="1"/>
</dbReference>
<feature type="domain" description="BAH" evidence="23">
    <location>
        <begin position="2306"/>
        <end position="2425"/>
    </location>
</feature>
<feature type="compositionally biased region" description="Basic residues" evidence="19">
    <location>
        <begin position="640"/>
        <end position="653"/>
    </location>
</feature>
<feature type="compositionally biased region" description="Polar residues" evidence="19">
    <location>
        <begin position="705"/>
        <end position="714"/>
    </location>
</feature>
<dbReference type="SMART" id="SM00249">
    <property type="entry name" value="PHD"/>
    <property type="match status" value="1"/>
</dbReference>
<feature type="compositionally biased region" description="Polar residues" evidence="19">
    <location>
        <begin position="271"/>
        <end position="298"/>
    </location>
</feature>
<feature type="region of interest" description="Disordered" evidence="19">
    <location>
        <begin position="955"/>
        <end position="1001"/>
    </location>
</feature>
<feature type="region of interest" description="Disordered" evidence="19">
    <location>
        <begin position="1970"/>
        <end position="1992"/>
    </location>
</feature>
<dbReference type="Pfam" id="PF01426">
    <property type="entry name" value="BAH"/>
    <property type="match status" value="1"/>
</dbReference>
<evidence type="ECO:0000256" key="5">
    <source>
        <dbReference type="ARBA" id="ARBA00022603"/>
    </source>
</evidence>
<evidence type="ECO:0000256" key="4">
    <source>
        <dbReference type="ARBA" id="ARBA00022553"/>
    </source>
</evidence>